<evidence type="ECO:0000259" key="2">
    <source>
        <dbReference type="Pfam" id="PF13309"/>
    </source>
</evidence>
<dbReference type="InterPro" id="IPR013559">
    <property type="entry name" value="YheO"/>
</dbReference>
<dbReference type="EMBL" id="JAPDIA010000007">
    <property type="protein sequence ID" value="MDG0811430.1"/>
    <property type="molecule type" value="Genomic_DNA"/>
</dbReference>
<evidence type="ECO:0000313" key="4">
    <source>
        <dbReference type="Proteomes" id="UP001153404"/>
    </source>
</evidence>
<evidence type="ECO:0000259" key="1">
    <source>
        <dbReference type="Pfam" id="PF08348"/>
    </source>
</evidence>
<dbReference type="PANTHER" id="PTHR35568:SF1">
    <property type="entry name" value="TRANSCRIPTIONAL REGULATOR DAUR"/>
    <property type="match status" value="1"/>
</dbReference>
<feature type="domain" description="YheO-like" evidence="1">
    <location>
        <begin position="7"/>
        <end position="120"/>
    </location>
</feature>
<evidence type="ECO:0000313" key="3">
    <source>
        <dbReference type="EMBL" id="MDG0811430.1"/>
    </source>
</evidence>
<gene>
    <name evidence="3" type="ORF">OMP40_20190</name>
</gene>
<name>A0A9X4KV49_9BACL</name>
<dbReference type="Pfam" id="PF13309">
    <property type="entry name" value="HTH_22"/>
    <property type="match status" value="1"/>
</dbReference>
<dbReference type="RefSeq" id="WP_277534037.1">
    <property type="nucleotide sequence ID" value="NZ_JAPDIA010000007.1"/>
</dbReference>
<keyword evidence="4" id="KW-1185">Reference proteome</keyword>
<dbReference type="InterPro" id="IPR039446">
    <property type="entry name" value="DauR-like"/>
</dbReference>
<organism evidence="3 4">
    <name type="scientific">Cohnella rhizosphaerae</name>
    <dbReference type="NCBI Taxonomy" id="1457232"/>
    <lineage>
        <taxon>Bacteria</taxon>
        <taxon>Bacillati</taxon>
        <taxon>Bacillota</taxon>
        <taxon>Bacilli</taxon>
        <taxon>Bacillales</taxon>
        <taxon>Paenibacillaceae</taxon>
        <taxon>Cohnella</taxon>
    </lineage>
</organism>
<comment type="caution">
    <text evidence="3">The sequence shown here is derived from an EMBL/GenBank/DDBJ whole genome shotgun (WGS) entry which is preliminary data.</text>
</comment>
<sequence length="220" mass="24251">MTPDEILDSYKPMTAFIAQVYGRGCEVILHDLRRLESSIVAISNNHITGREVGGSITDFALKILHDKTYEGQDFIANYAGQVPDKKMLLRSSTFFIRDEERNVIGMLCVNVDVTALQQARAAIDDLLLTGGDTAPTSDSAPASPQEDFAPSMEELLRRSIAGAIERHGVPPVRMHAEEKKRIVGELSGKGIFLLKGAVTEVARSLEASEQTIYRYLKELT</sequence>
<proteinExistence type="predicted"/>
<dbReference type="PANTHER" id="PTHR35568">
    <property type="entry name" value="TRANSCRIPTIONAL REGULATOR DAUR"/>
    <property type="match status" value="1"/>
</dbReference>
<accession>A0A9X4KV49</accession>
<reference evidence="3" key="1">
    <citation type="submission" date="2022-10" db="EMBL/GenBank/DDBJ databases">
        <title>Comparative genomic analysis of Cohnella hashimotonis sp. nov., isolated from the International Space Station.</title>
        <authorList>
            <person name="Simpson A."/>
            <person name="Venkateswaran K."/>
        </authorList>
    </citation>
    <scope>NUCLEOTIDE SEQUENCE</scope>
    <source>
        <strain evidence="3">DSM 28161</strain>
    </source>
</reference>
<dbReference type="InterPro" id="IPR039445">
    <property type="entry name" value="DauR-like_HTH"/>
</dbReference>
<dbReference type="AlphaFoldDB" id="A0A9X4KV49"/>
<protein>
    <submittedName>
        <fullName evidence="3">PAS domain-containing protein</fullName>
    </submittedName>
</protein>
<feature type="domain" description="Transcriptional regulator DauR-like HTH" evidence="2">
    <location>
        <begin position="156"/>
        <end position="217"/>
    </location>
</feature>
<dbReference type="Proteomes" id="UP001153404">
    <property type="component" value="Unassembled WGS sequence"/>
</dbReference>
<dbReference type="Pfam" id="PF08348">
    <property type="entry name" value="PAS_6"/>
    <property type="match status" value="1"/>
</dbReference>